<dbReference type="RefSeq" id="XP_004998545.1">
    <property type="nucleotide sequence ID" value="XM_004998488.1"/>
</dbReference>
<accession>F2TYB1</accession>
<dbReference type="AlphaFoldDB" id="F2TYB1"/>
<dbReference type="GeneID" id="16079137"/>
<proteinExistence type="predicted"/>
<evidence type="ECO:0008006" key="3">
    <source>
        <dbReference type="Google" id="ProtNLM"/>
    </source>
</evidence>
<dbReference type="InParanoid" id="F2TYB1"/>
<evidence type="ECO:0000313" key="1">
    <source>
        <dbReference type="EMBL" id="EGD76370.1"/>
    </source>
</evidence>
<reference evidence="1" key="1">
    <citation type="submission" date="2009-08" db="EMBL/GenBank/DDBJ databases">
        <title>Annotation of Salpingoeca rosetta.</title>
        <authorList>
            <consortium name="The Broad Institute Genome Sequencing Platform"/>
            <person name="Russ C."/>
            <person name="Cuomo C."/>
            <person name="Burger G."/>
            <person name="Gray M.W."/>
            <person name="Holland P.W.H."/>
            <person name="King N."/>
            <person name="Lang F.B.F."/>
            <person name="Roger A.J."/>
            <person name="Ruiz-Trillo I."/>
            <person name="Young S.K."/>
            <person name="Zeng Q."/>
            <person name="Gargeya S."/>
            <person name="Alvarado L."/>
            <person name="Berlin A."/>
            <person name="Chapman S.B."/>
            <person name="Chen Z."/>
            <person name="Freedman E."/>
            <person name="Gellesch M."/>
            <person name="Goldberg J."/>
            <person name="Griggs A."/>
            <person name="Gujja S."/>
            <person name="Heilman E."/>
            <person name="Heiman D."/>
            <person name="Howarth C."/>
            <person name="Mehta T."/>
            <person name="Neiman D."/>
            <person name="Pearson M."/>
            <person name="Roberts A."/>
            <person name="Saif S."/>
            <person name="Shea T."/>
            <person name="Shenoy N."/>
            <person name="Sisk P."/>
            <person name="Stolte C."/>
            <person name="Sykes S."/>
            <person name="White J."/>
            <person name="Yandava C."/>
            <person name="Haas B."/>
            <person name="Nusbaum C."/>
            <person name="Birren B."/>
        </authorList>
    </citation>
    <scope>NUCLEOTIDE SEQUENCE [LARGE SCALE GENOMIC DNA]</scope>
    <source>
        <strain evidence="1">ATCC 50818</strain>
    </source>
</reference>
<gene>
    <name evidence="1" type="ORF">PTSG_01070</name>
</gene>
<dbReference type="EMBL" id="GL832956">
    <property type="protein sequence ID" value="EGD76370.1"/>
    <property type="molecule type" value="Genomic_DNA"/>
</dbReference>
<keyword evidence="2" id="KW-1185">Reference proteome</keyword>
<dbReference type="KEGG" id="sre:PTSG_01070"/>
<evidence type="ECO:0000313" key="2">
    <source>
        <dbReference type="Proteomes" id="UP000007799"/>
    </source>
</evidence>
<sequence length="267" mass="30179">MMMMMMGMFGRGVSLASNGAAIARGLGLQAAKAWAGVPRAGACALSLGNHAQGRRGGPVAAEPATTLPPLSCQCRAYSTISKQRPDLTPVGFLRSLRIRWQLYNLRKPWGFDPDEFIQGARMVWEQLHAIVRDGDMESLQSMKRSMTPLVYRELKHRAREREDESHHKLPAVLEDAHIINVFGNISSQEIRLSILVEFLARYTPTEDERDDFWDLQQWVFETPILTFRDEGYATDPVQELTWTLTSLNRPFTTKAPPSSRDSGRPFF</sequence>
<name>F2TYB1_SALR5</name>
<dbReference type="Proteomes" id="UP000007799">
    <property type="component" value="Unassembled WGS sequence"/>
</dbReference>
<organism evidence="2">
    <name type="scientific">Salpingoeca rosetta (strain ATCC 50818 / BSB-021)</name>
    <dbReference type="NCBI Taxonomy" id="946362"/>
    <lineage>
        <taxon>Eukaryota</taxon>
        <taxon>Choanoflagellata</taxon>
        <taxon>Craspedida</taxon>
        <taxon>Salpingoecidae</taxon>
        <taxon>Salpingoeca</taxon>
    </lineage>
</organism>
<protein>
    <recommendedName>
        <fullName evidence="3">Tim44-like domain-containing protein</fullName>
    </recommendedName>
</protein>